<accession>A0ABS2NE73</accession>
<evidence type="ECO:0000256" key="1">
    <source>
        <dbReference type="SAM" id="MobiDB-lite"/>
    </source>
</evidence>
<dbReference type="EMBL" id="JAFBDZ010000002">
    <property type="protein sequence ID" value="MBM7586154.1"/>
    <property type="molecule type" value="Genomic_DNA"/>
</dbReference>
<feature type="compositionally biased region" description="Polar residues" evidence="1">
    <location>
        <begin position="39"/>
        <end position="52"/>
    </location>
</feature>
<evidence type="ECO:0000313" key="3">
    <source>
        <dbReference type="Proteomes" id="UP001646157"/>
    </source>
</evidence>
<proteinExistence type="predicted"/>
<name>A0ABS2NE73_9BACI</name>
<dbReference type="Proteomes" id="UP001646157">
    <property type="component" value="Unassembled WGS sequence"/>
</dbReference>
<gene>
    <name evidence="2" type="ORF">JOC86_002696</name>
</gene>
<keyword evidence="3" id="KW-1185">Reference proteome</keyword>
<feature type="region of interest" description="Disordered" evidence="1">
    <location>
        <begin position="27"/>
        <end position="52"/>
    </location>
</feature>
<reference evidence="2 3" key="1">
    <citation type="submission" date="2021-01" db="EMBL/GenBank/DDBJ databases">
        <title>Genomic Encyclopedia of Type Strains, Phase IV (KMG-IV): sequencing the most valuable type-strain genomes for metagenomic binning, comparative biology and taxonomic classification.</title>
        <authorList>
            <person name="Goeker M."/>
        </authorList>
    </citation>
    <scope>NUCLEOTIDE SEQUENCE [LARGE SCALE GENOMIC DNA]</scope>
    <source>
        <strain evidence="2 3">DSM 24834</strain>
    </source>
</reference>
<comment type="caution">
    <text evidence="2">The sequence shown here is derived from an EMBL/GenBank/DDBJ whole genome shotgun (WGS) entry which is preliminary data.</text>
</comment>
<organism evidence="2 3">
    <name type="scientific">Rossellomorea pakistanensis</name>
    <dbReference type="NCBI Taxonomy" id="992288"/>
    <lineage>
        <taxon>Bacteria</taxon>
        <taxon>Bacillati</taxon>
        <taxon>Bacillota</taxon>
        <taxon>Bacilli</taxon>
        <taxon>Bacillales</taxon>
        <taxon>Bacillaceae</taxon>
        <taxon>Rossellomorea</taxon>
    </lineage>
</organism>
<protein>
    <submittedName>
        <fullName evidence="2">Uncharacterized protein</fullName>
    </submittedName>
</protein>
<sequence length="52" mass="5990">MKEKKYFDQEATEANMEIQEKFYENNEKLSEDSPPSYIGNGTPSIKITGNDE</sequence>
<dbReference type="RefSeq" id="WP_205173242.1">
    <property type="nucleotide sequence ID" value="NZ_JAFBDZ010000002.1"/>
</dbReference>
<evidence type="ECO:0000313" key="2">
    <source>
        <dbReference type="EMBL" id="MBM7586154.1"/>
    </source>
</evidence>